<sequence>MKIKLTDMYGEKTQISYGLFEQFITDFESVFFTINFGGRDFTFDGREKRENKDPFFKYPFGVNIIDFSMWLSKFDFNKLKLFKEDGQINEEKLEDTVFQSMYEYASEYEMIY</sequence>
<dbReference type="Proteomes" id="UP000030643">
    <property type="component" value="Unassembled WGS sequence"/>
</dbReference>
<gene>
    <name evidence="1" type="ORF">WOSG25_210130</name>
</gene>
<dbReference type="EMBL" id="DF820504">
    <property type="protein sequence ID" value="GAK31956.1"/>
    <property type="molecule type" value="Genomic_DNA"/>
</dbReference>
<dbReference type="AlphaFoldDB" id="A0A069D3I7"/>
<organism evidence="1 2">
    <name type="scientific">Weissella oryzae (strain DSM 25784 / JCM 18191 / LMG 30913 / SG25)</name>
    <dbReference type="NCBI Taxonomy" id="1329250"/>
    <lineage>
        <taxon>Bacteria</taxon>
        <taxon>Bacillati</taxon>
        <taxon>Bacillota</taxon>
        <taxon>Bacilli</taxon>
        <taxon>Lactobacillales</taxon>
        <taxon>Lactobacillaceae</taxon>
        <taxon>Weissella</taxon>
    </lineage>
</organism>
<accession>A0A069D3I7</accession>
<reference evidence="2" key="1">
    <citation type="journal article" date="2014" name="Genome Announc.">
        <title>Draft genome sequence of Weissella oryzae SG25T, isolated from fermented rice grains.</title>
        <authorList>
            <person name="Tanizawa Y."/>
            <person name="Fujisawa T."/>
            <person name="Mochizuki T."/>
            <person name="Kaminuma E."/>
            <person name="Suzuki Y."/>
            <person name="Nakamura Y."/>
            <person name="Tohno M."/>
        </authorList>
    </citation>
    <scope>NUCLEOTIDE SEQUENCE [LARGE SCALE GENOMIC DNA]</scope>
    <source>
        <strain evidence="2">DSM 25784 / JCM 18191 / LMG 30913 / SG25</strain>
    </source>
</reference>
<protein>
    <submittedName>
        <fullName evidence="1">Uncharacterized protein</fullName>
    </submittedName>
</protein>
<dbReference type="RefSeq" id="WP_027699857.1">
    <property type="nucleotide sequence ID" value="NZ_DF820504.1"/>
</dbReference>
<evidence type="ECO:0000313" key="1">
    <source>
        <dbReference type="EMBL" id="GAK31956.1"/>
    </source>
</evidence>
<name>A0A069D3I7_WEIOS</name>
<evidence type="ECO:0000313" key="2">
    <source>
        <dbReference type="Proteomes" id="UP000030643"/>
    </source>
</evidence>
<proteinExistence type="predicted"/>
<keyword evidence="2" id="KW-1185">Reference proteome</keyword>